<keyword evidence="2" id="KW-1185">Reference proteome</keyword>
<sequence length="113" mass="12193">MPWTVCPTCGGRTHVNTGDPAGFEDRHPELMETGIALRECSFCTAQLTVGDAVTVVNSIIQRSDQNTIPIGSSGAIVACSRTDAGHSVYRVQLDTGNTTYFLRGEIRHQRNGV</sequence>
<organism evidence="1 2">
    <name type="scientific">Aporhodopirellula rubra</name>
    <dbReference type="NCBI Taxonomy" id="980271"/>
    <lineage>
        <taxon>Bacteria</taxon>
        <taxon>Pseudomonadati</taxon>
        <taxon>Planctomycetota</taxon>
        <taxon>Planctomycetia</taxon>
        <taxon>Pirellulales</taxon>
        <taxon>Pirellulaceae</taxon>
        <taxon>Aporhodopirellula</taxon>
    </lineage>
</organism>
<evidence type="ECO:0000313" key="1">
    <source>
        <dbReference type="EMBL" id="MBB3210530.1"/>
    </source>
</evidence>
<protein>
    <submittedName>
        <fullName evidence="1">Uncharacterized protein</fullName>
    </submittedName>
</protein>
<name>A0A7W5E5E6_9BACT</name>
<accession>A0A7W5E5E6</accession>
<proteinExistence type="predicted"/>
<dbReference type="Proteomes" id="UP000536179">
    <property type="component" value="Unassembled WGS sequence"/>
</dbReference>
<gene>
    <name evidence="1" type="ORF">FHS27_006377</name>
</gene>
<dbReference type="AlphaFoldDB" id="A0A7W5E5E6"/>
<comment type="caution">
    <text evidence="1">The sequence shown here is derived from an EMBL/GenBank/DDBJ whole genome shotgun (WGS) entry which is preliminary data.</text>
</comment>
<reference evidence="1 2" key="1">
    <citation type="submission" date="2020-08" db="EMBL/GenBank/DDBJ databases">
        <title>Genomic Encyclopedia of Type Strains, Phase III (KMG-III): the genomes of soil and plant-associated and newly described type strains.</title>
        <authorList>
            <person name="Whitman W."/>
        </authorList>
    </citation>
    <scope>NUCLEOTIDE SEQUENCE [LARGE SCALE GENOMIC DNA]</scope>
    <source>
        <strain evidence="1 2">CECT 8075</strain>
    </source>
</reference>
<evidence type="ECO:0000313" key="2">
    <source>
        <dbReference type="Proteomes" id="UP000536179"/>
    </source>
</evidence>
<dbReference type="EMBL" id="JACHXU010000041">
    <property type="protein sequence ID" value="MBB3210530.1"/>
    <property type="molecule type" value="Genomic_DNA"/>
</dbReference>